<comment type="caution">
    <text evidence="1">The sequence shown here is derived from an EMBL/GenBank/DDBJ whole genome shotgun (WGS) entry which is preliminary data.</text>
</comment>
<accession>A0A392M5G8</accession>
<dbReference type="Proteomes" id="UP000265520">
    <property type="component" value="Unassembled WGS sequence"/>
</dbReference>
<organism evidence="1 2">
    <name type="scientific">Trifolium medium</name>
    <dbReference type="NCBI Taxonomy" id="97028"/>
    <lineage>
        <taxon>Eukaryota</taxon>
        <taxon>Viridiplantae</taxon>
        <taxon>Streptophyta</taxon>
        <taxon>Embryophyta</taxon>
        <taxon>Tracheophyta</taxon>
        <taxon>Spermatophyta</taxon>
        <taxon>Magnoliopsida</taxon>
        <taxon>eudicotyledons</taxon>
        <taxon>Gunneridae</taxon>
        <taxon>Pentapetalae</taxon>
        <taxon>rosids</taxon>
        <taxon>fabids</taxon>
        <taxon>Fabales</taxon>
        <taxon>Fabaceae</taxon>
        <taxon>Papilionoideae</taxon>
        <taxon>50 kb inversion clade</taxon>
        <taxon>NPAAA clade</taxon>
        <taxon>Hologalegina</taxon>
        <taxon>IRL clade</taxon>
        <taxon>Trifolieae</taxon>
        <taxon>Trifolium</taxon>
    </lineage>
</organism>
<evidence type="ECO:0000313" key="2">
    <source>
        <dbReference type="Proteomes" id="UP000265520"/>
    </source>
</evidence>
<protein>
    <submittedName>
        <fullName evidence="1">Uncharacterized protein</fullName>
    </submittedName>
</protein>
<name>A0A392M5G8_9FABA</name>
<keyword evidence="2" id="KW-1185">Reference proteome</keyword>
<gene>
    <name evidence="1" type="ORF">A2U01_0003441</name>
</gene>
<sequence length="61" mass="7012">MPHAARCQHCCRTPYKDQDKQDIEEEMSDYSPPKLKGGAHLDVFPQLLILLGEQIWISWGS</sequence>
<reference evidence="1 2" key="1">
    <citation type="journal article" date="2018" name="Front. Plant Sci.">
        <title>Red Clover (Trifolium pratense) and Zigzag Clover (T. medium) - A Picture of Genomic Similarities and Differences.</title>
        <authorList>
            <person name="Dluhosova J."/>
            <person name="Istvanek J."/>
            <person name="Nedelnik J."/>
            <person name="Repkova J."/>
        </authorList>
    </citation>
    <scope>NUCLEOTIDE SEQUENCE [LARGE SCALE GENOMIC DNA]</scope>
    <source>
        <strain evidence="2">cv. 10/8</strain>
        <tissue evidence="1">Leaf</tissue>
    </source>
</reference>
<dbReference type="EMBL" id="LXQA010003953">
    <property type="protein sequence ID" value="MCH82630.1"/>
    <property type="molecule type" value="Genomic_DNA"/>
</dbReference>
<dbReference type="AlphaFoldDB" id="A0A392M5G8"/>
<evidence type="ECO:0000313" key="1">
    <source>
        <dbReference type="EMBL" id="MCH82630.1"/>
    </source>
</evidence>
<proteinExistence type="predicted"/>